<evidence type="ECO:0000313" key="4">
    <source>
        <dbReference type="Proteomes" id="UP000065822"/>
    </source>
</evidence>
<dbReference type="EMBL" id="LT906449">
    <property type="protein sequence ID" value="SNV06730.1"/>
    <property type="molecule type" value="Genomic_DNA"/>
</dbReference>
<dbReference type="Pfam" id="PF13175">
    <property type="entry name" value="AAA_15"/>
    <property type="match status" value="2"/>
</dbReference>
<feature type="domain" description="Endonuclease GajA/Old nuclease/RecF-like AAA" evidence="1">
    <location>
        <begin position="191"/>
        <end position="312"/>
    </location>
</feature>
<name>A0AAX2GWJ8_9FLAO</name>
<evidence type="ECO:0000313" key="5">
    <source>
        <dbReference type="Proteomes" id="UP000215539"/>
    </source>
</evidence>
<dbReference type="RefSeq" id="WP_066428756.1">
    <property type="nucleotide sequence ID" value="NZ_CP014227.1"/>
</dbReference>
<reference evidence="3 5" key="2">
    <citation type="submission" date="2017-06" db="EMBL/GenBank/DDBJ databases">
        <authorList>
            <consortium name="Pathogen Informatics"/>
        </authorList>
    </citation>
    <scope>NUCLEOTIDE SEQUENCE [LARGE SCALE GENOMIC DNA]</scope>
    <source>
        <strain evidence="3 5">NCTC12947</strain>
    </source>
</reference>
<organism evidence="3 5">
    <name type="scientific">Capnocytophaga haemolytica</name>
    <dbReference type="NCBI Taxonomy" id="45243"/>
    <lineage>
        <taxon>Bacteria</taxon>
        <taxon>Pseudomonadati</taxon>
        <taxon>Bacteroidota</taxon>
        <taxon>Flavobacteriia</taxon>
        <taxon>Flavobacteriales</taxon>
        <taxon>Flavobacteriaceae</taxon>
        <taxon>Capnocytophaga</taxon>
    </lineage>
</organism>
<gene>
    <name evidence="2" type="ORF">AXF12_04690</name>
    <name evidence="3" type="ORF">SAMEA44541418_00793</name>
</gene>
<dbReference type="SUPFAM" id="SSF52540">
    <property type="entry name" value="P-loop containing nucleoside triphosphate hydrolases"/>
    <property type="match status" value="1"/>
</dbReference>
<dbReference type="AlphaFoldDB" id="A0AAX2GWJ8"/>
<dbReference type="InterPro" id="IPR027417">
    <property type="entry name" value="P-loop_NTPase"/>
</dbReference>
<dbReference type="PANTHER" id="PTHR43581">
    <property type="entry name" value="ATP/GTP PHOSPHATASE"/>
    <property type="match status" value="1"/>
</dbReference>
<feature type="domain" description="Endonuclease GajA/Old nuclease/RecF-like AAA" evidence="1">
    <location>
        <begin position="3"/>
        <end position="45"/>
    </location>
</feature>
<evidence type="ECO:0000259" key="1">
    <source>
        <dbReference type="Pfam" id="PF13175"/>
    </source>
</evidence>
<dbReference type="Proteomes" id="UP000065822">
    <property type="component" value="Chromosome"/>
</dbReference>
<accession>A0AAX2GWJ8</accession>
<dbReference type="EMBL" id="CP014227">
    <property type="protein sequence ID" value="AMD84873.1"/>
    <property type="molecule type" value="Genomic_DNA"/>
</dbReference>
<dbReference type="Proteomes" id="UP000215539">
    <property type="component" value="Chromosome 1"/>
</dbReference>
<dbReference type="Gene3D" id="3.40.50.300">
    <property type="entry name" value="P-loop containing nucleotide triphosphate hydrolases"/>
    <property type="match status" value="1"/>
</dbReference>
<protein>
    <submittedName>
        <fullName evidence="3">Uncharacterized conserved protein</fullName>
    </submittedName>
</protein>
<evidence type="ECO:0000313" key="3">
    <source>
        <dbReference type="EMBL" id="SNV06730.1"/>
    </source>
</evidence>
<sequence>MRESIHIKNFGPIKDIYIEDIKPLTVLIGESGSGKSTLMKVLALFRWIYKMQNIRSYLKNSKISKSPFRFRMDTYLRNCGFVQYVKKNTEIQYTTHFGERAYTITFTQGKLRGKNEIIATEDLQYNKLSFISETRNLIPLWAEKSPSKATWGFYFQEVLNDFIDASNMLKALDIPFFNLQFAVKKEKFRTRYVVRDTANTYELDMKDSSSGIQNVIPSLLIATYFAKHFDYEEAFNRTVLNYLSQIDRLTDFKPVTNLGEVKKRISLHIEEPELSLFPDAQCELMSALVANCFKENKNEVNMVFSTHSPYIANYLNLLIKACDKGQLIKGANIRFEDLAVYQVIDGSIEDLCIKENRIVDTNSLSDTINDIYNQYEELNNQ</sequence>
<proteinExistence type="predicted"/>
<evidence type="ECO:0000313" key="2">
    <source>
        <dbReference type="EMBL" id="AMD84873.1"/>
    </source>
</evidence>
<dbReference type="KEGG" id="chg:AXF12_04690"/>
<keyword evidence="4" id="KW-1185">Reference proteome</keyword>
<reference evidence="2 4" key="1">
    <citation type="submission" date="2016-02" db="EMBL/GenBank/DDBJ databases">
        <authorList>
            <person name="Holder M.E."/>
            <person name="Ajami N.J."/>
            <person name="Petrosino J.F."/>
        </authorList>
    </citation>
    <scope>NUCLEOTIDE SEQUENCE [LARGE SCALE GENOMIC DNA]</scope>
    <source>
        <strain evidence="2 4">CCUG 32990</strain>
    </source>
</reference>
<dbReference type="InterPro" id="IPR051396">
    <property type="entry name" value="Bact_Antivir_Def_Nuclease"/>
</dbReference>
<dbReference type="PANTHER" id="PTHR43581:SF4">
    <property type="entry name" value="ATP_GTP PHOSPHATASE"/>
    <property type="match status" value="1"/>
</dbReference>
<dbReference type="InterPro" id="IPR041685">
    <property type="entry name" value="AAA_GajA/Old/RecF-like"/>
</dbReference>